<dbReference type="SFLD" id="SFLDS00005">
    <property type="entry name" value="Isoprenoid_Synthase_Type_I"/>
    <property type="match status" value="1"/>
</dbReference>
<accession>A0A6J4NC44</accession>
<keyword evidence="6" id="KW-0414">Isoprene biosynthesis</keyword>
<dbReference type="EMBL" id="CADCUR010000015">
    <property type="protein sequence ID" value="CAA9378686.1"/>
    <property type="molecule type" value="Genomic_DNA"/>
</dbReference>
<comment type="cofactor">
    <cofactor evidence="1">
        <name>Mg(2+)</name>
        <dbReference type="ChEBI" id="CHEBI:18420"/>
    </cofactor>
</comment>
<dbReference type="GO" id="GO:0008299">
    <property type="term" value="P:isoprenoid biosynthetic process"/>
    <property type="evidence" value="ECO:0007669"/>
    <property type="project" value="UniProtKB-KW"/>
</dbReference>
<dbReference type="InterPro" id="IPR000092">
    <property type="entry name" value="Polyprenyl_synt"/>
</dbReference>
<dbReference type="PROSITE" id="PS00444">
    <property type="entry name" value="POLYPRENYL_SYNTHASE_2"/>
    <property type="match status" value="1"/>
</dbReference>
<evidence type="ECO:0000256" key="8">
    <source>
        <dbReference type="SAM" id="Phobius"/>
    </source>
</evidence>
<dbReference type="PROSITE" id="PS00723">
    <property type="entry name" value="POLYPRENYL_SYNTHASE_1"/>
    <property type="match status" value="1"/>
</dbReference>
<keyword evidence="5" id="KW-0460">Magnesium</keyword>
<comment type="similarity">
    <text evidence="2 7">Belongs to the FPP/GGPP synthase family.</text>
</comment>
<keyword evidence="8" id="KW-0812">Transmembrane</keyword>
<gene>
    <name evidence="9" type="ORF">AVDCRST_MAG74-190</name>
</gene>
<feature type="transmembrane region" description="Helical" evidence="8">
    <location>
        <begin position="114"/>
        <end position="136"/>
    </location>
</feature>
<dbReference type="InterPro" id="IPR033749">
    <property type="entry name" value="Polyprenyl_synt_CS"/>
</dbReference>
<keyword evidence="4" id="KW-0479">Metal-binding</keyword>
<evidence type="ECO:0000256" key="4">
    <source>
        <dbReference type="ARBA" id="ARBA00022723"/>
    </source>
</evidence>
<dbReference type="AlphaFoldDB" id="A0A6J4NC44"/>
<sequence length="299" mass="32753">MEKQTENFTELWKYVERHKPQIENALRQHLPLAPPNIETKFNEAIRYALFSGGKRLRPVLTLLGAELVGGKTDLIVPSACAVEFIHTSSLIFDDLPCMDNAAERRGKTSLHEKFGEGLAVLVAIGFLNAAYGLVFVNHTGMPERAMAAHAEIVECVGASGMVGGQSVDLALATGAGANNNQDYESESVRNLKTSALMRLALRTGAILAGANYLELAQLSRFAELLGDAYQLSDDLIDAEEDEEIFAGSKTYAIRQQDAAQRHLKTVIEEAKRILVDNFLSSEARTCLIQLTDYLAERKA</sequence>
<name>A0A6J4NC44_9BACT</name>
<evidence type="ECO:0000256" key="1">
    <source>
        <dbReference type="ARBA" id="ARBA00001946"/>
    </source>
</evidence>
<evidence type="ECO:0000256" key="7">
    <source>
        <dbReference type="RuleBase" id="RU004466"/>
    </source>
</evidence>
<keyword evidence="3 7" id="KW-0808">Transferase</keyword>
<dbReference type="Pfam" id="PF00348">
    <property type="entry name" value="polyprenyl_synt"/>
    <property type="match status" value="1"/>
</dbReference>
<evidence type="ECO:0000256" key="2">
    <source>
        <dbReference type="ARBA" id="ARBA00006706"/>
    </source>
</evidence>
<dbReference type="PANTHER" id="PTHR43281:SF1">
    <property type="entry name" value="FARNESYL DIPHOSPHATE SYNTHASE"/>
    <property type="match status" value="1"/>
</dbReference>
<evidence type="ECO:0000256" key="3">
    <source>
        <dbReference type="ARBA" id="ARBA00022679"/>
    </source>
</evidence>
<dbReference type="InterPro" id="IPR008949">
    <property type="entry name" value="Isoprenoid_synthase_dom_sf"/>
</dbReference>
<dbReference type="SUPFAM" id="SSF48576">
    <property type="entry name" value="Terpenoid synthases"/>
    <property type="match status" value="1"/>
</dbReference>
<evidence type="ECO:0000256" key="5">
    <source>
        <dbReference type="ARBA" id="ARBA00022842"/>
    </source>
</evidence>
<dbReference type="GO" id="GO:0004337">
    <property type="term" value="F:(2E,6E)-farnesyl diphosphate synthase activity"/>
    <property type="evidence" value="ECO:0007669"/>
    <property type="project" value="UniProtKB-EC"/>
</dbReference>
<dbReference type="Gene3D" id="1.10.600.10">
    <property type="entry name" value="Farnesyl Diphosphate Synthase"/>
    <property type="match status" value="1"/>
</dbReference>
<keyword evidence="8" id="KW-0472">Membrane</keyword>
<organism evidence="9">
    <name type="scientific">uncultured Pyrinomonadaceae bacterium</name>
    <dbReference type="NCBI Taxonomy" id="2283094"/>
    <lineage>
        <taxon>Bacteria</taxon>
        <taxon>Pseudomonadati</taxon>
        <taxon>Acidobacteriota</taxon>
        <taxon>Blastocatellia</taxon>
        <taxon>Blastocatellales</taxon>
        <taxon>Pyrinomonadaceae</taxon>
        <taxon>environmental samples</taxon>
    </lineage>
</organism>
<dbReference type="PANTHER" id="PTHR43281">
    <property type="entry name" value="FARNESYL DIPHOSPHATE SYNTHASE"/>
    <property type="match status" value="1"/>
</dbReference>
<proteinExistence type="inferred from homology"/>
<evidence type="ECO:0000256" key="6">
    <source>
        <dbReference type="ARBA" id="ARBA00023229"/>
    </source>
</evidence>
<protein>
    <submittedName>
        <fullName evidence="9">(2E,6E)-farnesyl diphosphate synthase</fullName>
        <ecNumber evidence="9">2.5.1.10</ecNumber>
    </submittedName>
</protein>
<dbReference type="GO" id="GO:0046872">
    <property type="term" value="F:metal ion binding"/>
    <property type="evidence" value="ECO:0007669"/>
    <property type="project" value="UniProtKB-KW"/>
</dbReference>
<dbReference type="EC" id="2.5.1.10" evidence="9"/>
<reference evidence="9" key="1">
    <citation type="submission" date="2020-02" db="EMBL/GenBank/DDBJ databases">
        <authorList>
            <person name="Meier V. D."/>
        </authorList>
    </citation>
    <scope>NUCLEOTIDE SEQUENCE</scope>
    <source>
        <strain evidence="9">AVDCRST_MAG74</strain>
    </source>
</reference>
<evidence type="ECO:0000313" key="9">
    <source>
        <dbReference type="EMBL" id="CAA9378686.1"/>
    </source>
</evidence>
<keyword evidence="8" id="KW-1133">Transmembrane helix</keyword>